<evidence type="ECO:0000313" key="2">
    <source>
        <dbReference type="Proteomes" id="UP000276223"/>
    </source>
</evidence>
<evidence type="ECO:0000313" key="1">
    <source>
        <dbReference type="EMBL" id="ROQ90977.1"/>
    </source>
</evidence>
<dbReference type="Proteomes" id="UP000276223">
    <property type="component" value="Unassembled WGS sequence"/>
</dbReference>
<comment type="caution">
    <text evidence="1">The sequence shown here is derived from an EMBL/GenBank/DDBJ whole genome shotgun (WGS) entry which is preliminary data.</text>
</comment>
<name>A0A3N1UR03_9BACT</name>
<reference evidence="1 2" key="1">
    <citation type="submission" date="2018-11" db="EMBL/GenBank/DDBJ databases">
        <title>Genomic Encyclopedia of Type Strains, Phase IV (KMG-IV): sequencing the most valuable type-strain genomes for metagenomic binning, comparative biology and taxonomic classification.</title>
        <authorList>
            <person name="Goeker M."/>
        </authorList>
    </citation>
    <scope>NUCLEOTIDE SEQUENCE [LARGE SCALE GENOMIC DNA]</scope>
    <source>
        <strain evidence="1 2">DSM 22027</strain>
    </source>
</reference>
<keyword evidence="2" id="KW-1185">Reference proteome</keyword>
<gene>
    <name evidence="1" type="ORF">EDC27_2249</name>
</gene>
<proteinExistence type="predicted"/>
<protein>
    <submittedName>
        <fullName evidence="1">Uncharacterized protein</fullName>
    </submittedName>
</protein>
<accession>A0A3N1UR03</accession>
<organism evidence="1 2">
    <name type="scientific">Desulfosoma caldarium</name>
    <dbReference type="NCBI Taxonomy" id="610254"/>
    <lineage>
        <taxon>Bacteria</taxon>
        <taxon>Pseudomonadati</taxon>
        <taxon>Thermodesulfobacteriota</taxon>
        <taxon>Syntrophobacteria</taxon>
        <taxon>Syntrophobacterales</taxon>
        <taxon>Syntrophobacteraceae</taxon>
        <taxon>Desulfosoma</taxon>
    </lineage>
</organism>
<sequence length="73" mass="8016">MRFCHRPCVAGSTIRRAGRPEFHARSTDSAVIERALSKSGIPLTEDKDFVQTVCTSAAESSGVIFIRYSALTR</sequence>
<dbReference type="EMBL" id="RJVA01000013">
    <property type="protein sequence ID" value="ROQ90977.1"/>
    <property type="molecule type" value="Genomic_DNA"/>
</dbReference>
<dbReference type="AlphaFoldDB" id="A0A3N1UR03"/>